<evidence type="ECO:0000313" key="2">
    <source>
        <dbReference type="EMBL" id="KOS07633.1"/>
    </source>
</evidence>
<accession>A0A0M8MBF8</accession>
<keyword evidence="3" id="KW-1185">Reference proteome</keyword>
<dbReference type="PATRIC" id="fig|1202724.3.peg.3634"/>
<comment type="caution">
    <text evidence="2">The sequence shown here is derived from an EMBL/GenBank/DDBJ whole genome shotgun (WGS) entry which is preliminary data.</text>
</comment>
<dbReference type="AlphaFoldDB" id="A0A0M8MBF8"/>
<reference evidence="2 3" key="1">
    <citation type="submission" date="2015-08" db="EMBL/GenBank/DDBJ databases">
        <title>Whole genome sequence of Flavobacterium akiainvivens IK-1T, from decaying Wikstroemia oahuensis, an endemic Hawaiian shrub.</title>
        <authorList>
            <person name="Wan X."/>
            <person name="Hou S."/>
            <person name="Saito J."/>
            <person name="Donachie S."/>
        </authorList>
    </citation>
    <scope>NUCLEOTIDE SEQUENCE [LARGE SCALE GENOMIC DNA]</scope>
    <source>
        <strain evidence="2 3">IK-1</strain>
    </source>
</reference>
<keyword evidence="1" id="KW-0472">Membrane</keyword>
<name>A0A0M8MBF8_9FLAO</name>
<dbReference type="STRING" id="1202724.AM493_17480"/>
<dbReference type="Proteomes" id="UP000037755">
    <property type="component" value="Unassembled WGS sequence"/>
</dbReference>
<feature type="transmembrane region" description="Helical" evidence="1">
    <location>
        <begin position="85"/>
        <end position="109"/>
    </location>
</feature>
<dbReference type="OrthoDB" id="1163669at2"/>
<protein>
    <submittedName>
        <fullName evidence="2">Uncharacterized protein</fullName>
    </submittedName>
</protein>
<feature type="transmembrane region" description="Helical" evidence="1">
    <location>
        <begin position="30"/>
        <end position="50"/>
    </location>
</feature>
<feature type="transmembrane region" description="Helical" evidence="1">
    <location>
        <begin position="7"/>
        <end position="24"/>
    </location>
</feature>
<keyword evidence="1" id="KW-1133">Transmembrane helix</keyword>
<dbReference type="RefSeq" id="WP_054409346.1">
    <property type="nucleotide sequence ID" value="NZ_FOYA01000002.1"/>
</dbReference>
<gene>
    <name evidence="2" type="ORF">AM493_17480</name>
</gene>
<keyword evidence="1" id="KW-0812">Transmembrane</keyword>
<proteinExistence type="predicted"/>
<sequence length="118" mass="13600">MILRIAHYVNYAAVALTITLYTAYGFKALTAQFLLGCYQVITAIILTVLLRKFEKQQTVKLLVYWILVITWLLLALTLRNLKERIYIPIILCGIPMCIAGYFVYVTYVFSLNPNKNET</sequence>
<evidence type="ECO:0000256" key="1">
    <source>
        <dbReference type="SAM" id="Phobius"/>
    </source>
</evidence>
<evidence type="ECO:0000313" key="3">
    <source>
        <dbReference type="Proteomes" id="UP000037755"/>
    </source>
</evidence>
<feature type="transmembrane region" description="Helical" evidence="1">
    <location>
        <begin position="62"/>
        <end position="79"/>
    </location>
</feature>
<organism evidence="2 3">
    <name type="scientific">Flavobacterium akiainvivens</name>
    <dbReference type="NCBI Taxonomy" id="1202724"/>
    <lineage>
        <taxon>Bacteria</taxon>
        <taxon>Pseudomonadati</taxon>
        <taxon>Bacteroidota</taxon>
        <taxon>Flavobacteriia</taxon>
        <taxon>Flavobacteriales</taxon>
        <taxon>Flavobacteriaceae</taxon>
        <taxon>Flavobacterium</taxon>
    </lineage>
</organism>
<dbReference type="EMBL" id="LIYD01000005">
    <property type="protein sequence ID" value="KOS07633.1"/>
    <property type="molecule type" value="Genomic_DNA"/>
</dbReference>